<dbReference type="PROSITE" id="PS00105">
    <property type="entry name" value="AA_TRANSFER_CLASS_1"/>
    <property type="match status" value="1"/>
</dbReference>
<dbReference type="InterPro" id="IPR050596">
    <property type="entry name" value="AspAT/PAT-like"/>
</dbReference>
<evidence type="ECO:0000256" key="2">
    <source>
        <dbReference type="ARBA" id="ARBA00007441"/>
    </source>
</evidence>
<reference evidence="10 11" key="1">
    <citation type="submission" date="2017-07" db="EMBL/GenBank/DDBJ databases">
        <title>Niveispirillum cyanobacteriorum sp. nov., isolated from cyanobacterial aggregates in a eutrophic lake.</title>
        <authorList>
            <person name="Cai H."/>
        </authorList>
    </citation>
    <scope>NUCLEOTIDE SEQUENCE [LARGE SCALE GENOMIC DNA]</scope>
    <source>
        <strain evidence="11">TH1-14</strain>
    </source>
</reference>
<dbReference type="GO" id="GO:0004069">
    <property type="term" value="F:L-aspartate:2-oxoglutarate aminotransferase activity"/>
    <property type="evidence" value="ECO:0007669"/>
    <property type="project" value="UniProtKB-EC"/>
</dbReference>
<evidence type="ECO:0000256" key="1">
    <source>
        <dbReference type="ARBA" id="ARBA00001933"/>
    </source>
</evidence>
<organism evidence="10 11">
    <name type="scientific">Niveispirillum lacus</name>
    <dbReference type="NCBI Taxonomy" id="1981099"/>
    <lineage>
        <taxon>Bacteria</taxon>
        <taxon>Pseudomonadati</taxon>
        <taxon>Pseudomonadota</taxon>
        <taxon>Alphaproteobacteria</taxon>
        <taxon>Rhodospirillales</taxon>
        <taxon>Azospirillaceae</taxon>
        <taxon>Niveispirillum</taxon>
    </lineage>
</organism>
<dbReference type="Gene3D" id="3.40.640.10">
    <property type="entry name" value="Type I PLP-dependent aspartate aminotransferase-like (Major domain)"/>
    <property type="match status" value="1"/>
</dbReference>
<protein>
    <recommendedName>
        <fullName evidence="7">Aminotransferase</fullName>
        <ecNumber evidence="7">2.6.1.-</ecNumber>
    </recommendedName>
</protein>
<keyword evidence="5" id="KW-0663">Pyridoxal phosphate</keyword>
<comment type="catalytic activity">
    <reaction evidence="6">
        <text>L-aspartate + 2-oxoglutarate = oxaloacetate + L-glutamate</text>
        <dbReference type="Rhea" id="RHEA:21824"/>
        <dbReference type="ChEBI" id="CHEBI:16452"/>
        <dbReference type="ChEBI" id="CHEBI:16810"/>
        <dbReference type="ChEBI" id="CHEBI:29985"/>
        <dbReference type="ChEBI" id="CHEBI:29991"/>
        <dbReference type="EC" id="2.6.1.1"/>
    </reaction>
</comment>
<keyword evidence="11" id="KW-1185">Reference proteome</keyword>
<feature type="domain" description="Aminotransferase class I/classII large" evidence="9">
    <location>
        <begin position="63"/>
        <end position="409"/>
    </location>
</feature>
<sequence>MSLSIGKAPRPDSSHEKDGEGRARLKDPAVGHAWGASRRGSVAPFIVMEVMRAANERAAAGGDVLHLEIGQPGTPAPRGVIAAAHAALDNDRIAYTDAFGIPALREAIARWYRDHYGVSVPAERIAVTTGSSAGFLLGFLAAFEPGDRVALAAPGYPAYRNILRALDLVPVEIPTGPETRFQPTPALLSAINPPVKGLIVASPSNPAGTMLSPDALAALATWCEANGVRLISDEIYHGIEFTPLRGQTALAFSERAIIINSFSKYFSMTGWRLGWMVVPPELLRAAECLAQNLYISAPTLSQRAAIAAFDCTDEADGHVARYRRSRDLLLQELPRAGFDNLAPADGAFYVYADVSGMTNDSEAFCKRILAETGVAITPGLDFDTGRGHHYLRISFAAAEADVAEAARRLVAWRRGLNPG</sequence>
<evidence type="ECO:0000256" key="8">
    <source>
        <dbReference type="SAM" id="MobiDB-lite"/>
    </source>
</evidence>
<dbReference type="InterPro" id="IPR004838">
    <property type="entry name" value="NHTrfase_class1_PyrdxlP-BS"/>
</dbReference>
<dbReference type="InterPro" id="IPR004839">
    <property type="entry name" value="Aminotransferase_I/II_large"/>
</dbReference>
<dbReference type="AlphaFoldDB" id="A0A255ZA04"/>
<evidence type="ECO:0000256" key="3">
    <source>
        <dbReference type="ARBA" id="ARBA00022576"/>
    </source>
</evidence>
<evidence type="ECO:0000256" key="5">
    <source>
        <dbReference type="ARBA" id="ARBA00022898"/>
    </source>
</evidence>
<dbReference type="EMBL" id="NOXU01000011">
    <property type="protein sequence ID" value="OYQ37695.1"/>
    <property type="molecule type" value="Genomic_DNA"/>
</dbReference>
<dbReference type="EC" id="2.6.1.-" evidence="7"/>
<dbReference type="InterPro" id="IPR015424">
    <property type="entry name" value="PyrdxlP-dep_Trfase"/>
</dbReference>
<keyword evidence="3 7" id="KW-0032">Aminotransferase</keyword>
<dbReference type="GO" id="GO:0006520">
    <property type="term" value="P:amino acid metabolic process"/>
    <property type="evidence" value="ECO:0007669"/>
    <property type="project" value="InterPro"/>
</dbReference>
<gene>
    <name evidence="10" type="ORF">CHU95_00580</name>
</gene>
<evidence type="ECO:0000313" key="10">
    <source>
        <dbReference type="EMBL" id="OYQ37695.1"/>
    </source>
</evidence>
<dbReference type="Proteomes" id="UP000216998">
    <property type="component" value="Unassembled WGS sequence"/>
</dbReference>
<feature type="compositionally biased region" description="Basic and acidic residues" evidence="8">
    <location>
        <begin position="9"/>
        <end position="29"/>
    </location>
</feature>
<comment type="caution">
    <text evidence="10">The sequence shown here is derived from an EMBL/GenBank/DDBJ whole genome shotgun (WGS) entry which is preliminary data.</text>
</comment>
<dbReference type="Pfam" id="PF00155">
    <property type="entry name" value="Aminotran_1_2"/>
    <property type="match status" value="1"/>
</dbReference>
<dbReference type="InterPro" id="IPR015421">
    <property type="entry name" value="PyrdxlP-dep_Trfase_major"/>
</dbReference>
<dbReference type="PRINTS" id="PR00753">
    <property type="entry name" value="ACCSYNTHASE"/>
</dbReference>
<accession>A0A255ZA04</accession>
<evidence type="ECO:0000313" key="11">
    <source>
        <dbReference type="Proteomes" id="UP000216998"/>
    </source>
</evidence>
<evidence type="ECO:0000256" key="4">
    <source>
        <dbReference type="ARBA" id="ARBA00022679"/>
    </source>
</evidence>
<evidence type="ECO:0000259" key="9">
    <source>
        <dbReference type="Pfam" id="PF00155"/>
    </source>
</evidence>
<name>A0A255ZA04_9PROT</name>
<dbReference type="PANTHER" id="PTHR46383:SF2">
    <property type="entry name" value="AMINOTRANSFERASE"/>
    <property type="match status" value="1"/>
</dbReference>
<dbReference type="GO" id="GO:0030170">
    <property type="term" value="F:pyridoxal phosphate binding"/>
    <property type="evidence" value="ECO:0007669"/>
    <property type="project" value="InterPro"/>
</dbReference>
<keyword evidence="4 7" id="KW-0808">Transferase</keyword>
<dbReference type="OrthoDB" id="9804407at2"/>
<dbReference type="PANTHER" id="PTHR46383">
    <property type="entry name" value="ASPARTATE AMINOTRANSFERASE"/>
    <property type="match status" value="1"/>
</dbReference>
<dbReference type="SUPFAM" id="SSF53383">
    <property type="entry name" value="PLP-dependent transferases"/>
    <property type="match status" value="1"/>
</dbReference>
<proteinExistence type="inferred from homology"/>
<evidence type="ECO:0000256" key="7">
    <source>
        <dbReference type="RuleBase" id="RU000481"/>
    </source>
</evidence>
<evidence type="ECO:0000256" key="6">
    <source>
        <dbReference type="ARBA" id="ARBA00049185"/>
    </source>
</evidence>
<comment type="similarity">
    <text evidence="2 7">Belongs to the class-I pyridoxal-phosphate-dependent aminotransferase family.</text>
</comment>
<feature type="region of interest" description="Disordered" evidence="8">
    <location>
        <begin position="1"/>
        <end position="29"/>
    </location>
</feature>
<dbReference type="CDD" id="cd00609">
    <property type="entry name" value="AAT_like"/>
    <property type="match status" value="1"/>
</dbReference>
<comment type="cofactor">
    <cofactor evidence="1 7">
        <name>pyridoxal 5'-phosphate</name>
        <dbReference type="ChEBI" id="CHEBI:597326"/>
    </cofactor>
</comment>